<proteinExistence type="predicted"/>
<reference evidence="1 2" key="1">
    <citation type="journal article" date="2019" name="Nat. Ecol. Evol.">
        <title>Megaphylogeny resolves global patterns of mushroom evolution.</title>
        <authorList>
            <person name="Varga T."/>
            <person name="Krizsan K."/>
            <person name="Foldi C."/>
            <person name="Dima B."/>
            <person name="Sanchez-Garcia M."/>
            <person name="Sanchez-Ramirez S."/>
            <person name="Szollosi G.J."/>
            <person name="Szarkandi J.G."/>
            <person name="Papp V."/>
            <person name="Albert L."/>
            <person name="Andreopoulos W."/>
            <person name="Angelini C."/>
            <person name="Antonin V."/>
            <person name="Barry K.W."/>
            <person name="Bougher N.L."/>
            <person name="Buchanan P."/>
            <person name="Buyck B."/>
            <person name="Bense V."/>
            <person name="Catcheside P."/>
            <person name="Chovatia M."/>
            <person name="Cooper J."/>
            <person name="Damon W."/>
            <person name="Desjardin D."/>
            <person name="Finy P."/>
            <person name="Geml J."/>
            <person name="Haridas S."/>
            <person name="Hughes K."/>
            <person name="Justo A."/>
            <person name="Karasinski D."/>
            <person name="Kautmanova I."/>
            <person name="Kiss B."/>
            <person name="Kocsube S."/>
            <person name="Kotiranta H."/>
            <person name="LaButti K.M."/>
            <person name="Lechner B.E."/>
            <person name="Liimatainen K."/>
            <person name="Lipzen A."/>
            <person name="Lukacs Z."/>
            <person name="Mihaltcheva S."/>
            <person name="Morgado L.N."/>
            <person name="Niskanen T."/>
            <person name="Noordeloos M.E."/>
            <person name="Ohm R.A."/>
            <person name="Ortiz-Santana B."/>
            <person name="Ovrebo C."/>
            <person name="Racz N."/>
            <person name="Riley R."/>
            <person name="Savchenko A."/>
            <person name="Shiryaev A."/>
            <person name="Soop K."/>
            <person name="Spirin V."/>
            <person name="Szebenyi C."/>
            <person name="Tomsovsky M."/>
            <person name="Tulloss R.E."/>
            <person name="Uehling J."/>
            <person name="Grigoriev I.V."/>
            <person name="Vagvolgyi C."/>
            <person name="Papp T."/>
            <person name="Martin F.M."/>
            <person name="Miettinen O."/>
            <person name="Hibbett D.S."/>
            <person name="Nagy L.G."/>
        </authorList>
    </citation>
    <scope>NUCLEOTIDE SEQUENCE [LARGE SCALE GENOMIC DNA]</scope>
    <source>
        <strain evidence="1 2">FP101781</strain>
    </source>
</reference>
<sequence length="450" mass="49403">MPSSRQGFTFWGTVAGVWTALKLKKEYDEYRAVSTEDGVDSQGGPVRLPQTPRDIETAGVGEDDVSLLDTNIRVRRQKKKPGCCMCCGVDCTLFWKAFGIVLGLWTLFGIFKGIKWVLTPTPSGLEGMPAFGKNLGCDHAPAFYRDSPKGYTLDVAAPKGFHDLKIQGAGAGTLTITTAPSDAQNVSYSIIMRGTDQPLLDLVKMQLTESKHGSNLAMMTPTISRADRDSGAKCIKFDVVLSVPPSLKQLHVLTYSTVQVKFDESVHLDMERISIVSMSTDKNSMILPTPNFHAEQMTLETYNGWIVGDVSLDQSAVIDTQRGDGVAHVKIIQSDEHQTDKKASLQTATGAGRSEFTYIASKKSKRTVDSRHISARNGDVYLKYEGADFNGKIAMSSRSSTIHGEVTNLKPFGQRVTRREDTTEWTHTRGDADGSDTLRVESNGWTGLWF</sequence>
<dbReference type="OrthoDB" id="2991206at2759"/>
<evidence type="ECO:0000313" key="2">
    <source>
        <dbReference type="Proteomes" id="UP000298030"/>
    </source>
</evidence>
<evidence type="ECO:0000313" key="1">
    <source>
        <dbReference type="EMBL" id="TEB37338.1"/>
    </source>
</evidence>
<gene>
    <name evidence="1" type="ORF">FA13DRAFT_1770868</name>
</gene>
<protein>
    <submittedName>
        <fullName evidence="1">Uncharacterized protein</fullName>
    </submittedName>
</protein>
<name>A0A4Y7TTY3_COPMI</name>
<keyword evidence="2" id="KW-1185">Reference proteome</keyword>
<accession>A0A4Y7TTY3</accession>
<dbReference type="Proteomes" id="UP000298030">
    <property type="component" value="Unassembled WGS sequence"/>
</dbReference>
<dbReference type="EMBL" id="QPFP01000004">
    <property type="protein sequence ID" value="TEB37338.1"/>
    <property type="molecule type" value="Genomic_DNA"/>
</dbReference>
<organism evidence="1 2">
    <name type="scientific">Coprinellus micaceus</name>
    <name type="common">Glistening ink-cap mushroom</name>
    <name type="synonym">Coprinus micaceus</name>
    <dbReference type="NCBI Taxonomy" id="71717"/>
    <lineage>
        <taxon>Eukaryota</taxon>
        <taxon>Fungi</taxon>
        <taxon>Dikarya</taxon>
        <taxon>Basidiomycota</taxon>
        <taxon>Agaricomycotina</taxon>
        <taxon>Agaricomycetes</taxon>
        <taxon>Agaricomycetidae</taxon>
        <taxon>Agaricales</taxon>
        <taxon>Agaricineae</taxon>
        <taxon>Psathyrellaceae</taxon>
        <taxon>Coprinellus</taxon>
    </lineage>
</organism>
<dbReference type="AlphaFoldDB" id="A0A4Y7TTY3"/>
<comment type="caution">
    <text evidence="1">The sequence shown here is derived from an EMBL/GenBank/DDBJ whole genome shotgun (WGS) entry which is preliminary data.</text>
</comment>